<feature type="region of interest" description="Disordered" evidence="1">
    <location>
        <begin position="1"/>
        <end position="71"/>
    </location>
</feature>
<dbReference type="Proteomes" id="UP000279600">
    <property type="component" value="Chromosome"/>
</dbReference>
<sequence length="71" mass="7625">MSDKENQKGNSKRPNASIPKKVDTTIVKGGNSIPPSRKSHVGLGSEINKVPAKDIGAERQKGFNTNGRPKK</sequence>
<dbReference type="KEGG" id="noj:EJ995_00375"/>
<accession>A0A3S9MUA8</accession>
<protein>
    <submittedName>
        <fullName evidence="2">Uncharacterized protein</fullName>
    </submittedName>
</protein>
<keyword evidence="3" id="KW-1185">Reference proteome</keyword>
<dbReference type="AlphaFoldDB" id="A0A3S9MUA8"/>
<evidence type="ECO:0000313" key="3">
    <source>
        <dbReference type="Proteomes" id="UP000279600"/>
    </source>
</evidence>
<dbReference type="EMBL" id="CP034549">
    <property type="protein sequence ID" value="AZQ42762.1"/>
    <property type="molecule type" value="Genomic_DNA"/>
</dbReference>
<gene>
    <name evidence="2" type="ORF">EJ995_00375</name>
</gene>
<evidence type="ECO:0000256" key="1">
    <source>
        <dbReference type="SAM" id="MobiDB-lite"/>
    </source>
</evidence>
<organism evidence="2 3">
    <name type="scientific">Nonlabens ponticola</name>
    <dbReference type="NCBI Taxonomy" id="2496866"/>
    <lineage>
        <taxon>Bacteria</taxon>
        <taxon>Pseudomonadati</taxon>
        <taxon>Bacteroidota</taxon>
        <taxon>Flavobacteriia</taxon>
        <taxon>Flavobacteriales</taxon>
        <taxon>Flavobacteriaceae</taxon>
        <taxon>Nonlabens</taxon>
    </lineage>
</organism>
<feature type="compositionally biased region" description="Basic and acidic residues" evidence="1">
    <location>
        <begin position="51"/>
        <end position="61"/>
    </location>
</feature>
<proteinExistence type="predicted"/>
<dbReference type="RefSeq" id="WP_126444514.1">
    <property type="nucleotide sequence ID" value="NZ_CP034549.1"/>
</dbReference>
<reference evidence="2 3" key="1">
    <citation type="submission" date="2018-12" db="EMBL/GenBank/DDBJ databases">
        <title>Complete genome of Nonlabens sp. MJ115.</title>
        <authorList>
            <person name="Choi H.S."/>
            <person name="Jung J."/>
        </authorList>
    </citation>
    <scope>NUCLEOTIDE SEQUENCE [LARGE SCALE GENOMIC DNA]</scope>
    <source>
        <strain evidence="2 3">MJ115</strain>
    </source>
</reference>
<evidence type="ECO:0000313" key="2">
    <source>
        <dbReference type="EMBL" id="AZQ42762.1"/>
    </source>
</evidence>
<feature type="compositionally biased region" description="Polar residues" evidence="1">
    <location>
        <begin position="62"/>
        <end position="71"/>
    </location>
</feature>
<name>A0A3S9MUA8_9FLAO</name>